<gene>
    <name evidence="3" type="ORF">E1750_16960</name>
</gene>
<keyword evidence="2" id="KW-0732">Signal</keyword>
<evidence type="ECO:0000313" key="4">
    <source>
        <dbReference type="Proteomes" id="UP000291124"/>
    </source>
</evidence>
<evidence type="ECO:0000256" key="2">
    <source>
        <dbReference type="SAM" id="SignalP"/>
    </source>
</evidence>
<name>A0A4P6YDL8_9FLAO</name>
<dbReference type="Proteomes" id="UP000291124">
    <property type="component" value="Chromosome"/>
</dbReference>
<dbReference type="AlphaFoldDB" id="A0A4P6YDL8"/>
<evidence type="ECO:0000313" key="3">
    <source>
        <dbReference type="EMBL" id="QBN20408.1"/>
    </source>
</evidence>
<feature type="signal peptide" evidence="2">
    <location>
        <begin position="1"/>
        <end position="27"/>
    </location>
</feature>
<keyword evidence="1" id="KW-1133">Transmembrane helix</keyword>
<organism evidence="3 4">
    <name type="scientific">Flavobacterium nackdongense</name>
    <dbReference type="NCBI Taxonomy" id="2547394"/>
    <lineage>
        <taxon>Bacteria</taxon>
        <taxon>Pseudomonadati</taxon>
        <taxon>Bacteroidota</taxon>
        <taxon>Flavobacteriia</taxon>
        <taxon>Flavobacteriales</taxon>
        <taxon>Flavobacteriaceae</taxon>
        <taxon>Flavobacterium</taxon>
    </lineage>
</organism>
<feature type="transmembrane region" description="Helical" evidence="1">
    <location>
        <begin position="43"/>
        <end position="62"/>
    </location>
</feature>
<keyword evidence="4" id="KW-1185">Reference proteome</keyword>
<protein>
    <recommendedName>
        <fullName evidence="5">Signal peptidase</fullName>
    </recommendedName>
</protein>
<feature type="chain" id="PRO_5020604388" description="Signal peptidase" evidence="2">
    <location>
        <begin position="28"/>
        <end position="73"/>
    </location>
</feature>
<dbReference type="RefSeq" id="WP_133277908.1">
    <property type="nucleotide sequence ID" value="NZ_CP037933.1"/>
</dbReference>
<dbReference type="KEGG" id="fnk:E1750_16960"/>
<evidence type="ECO:0000256" key="1">
    <source>
        <dbReference type="SAM" id="Phobius"/>
    </source>
</evidence>
<keyword evidence="1" id="KW-0472">Membrane</keyword>
<keyword evidence="1" id="KW-0812">Transmembrane</keyword>
<evidence type="ECO:0008006" key="5">
    <source>
        <dbReference type="Google" id="ProtNLM"/>
    </source>
</evidence>
<proteinExistence type="predicted"/>
<reference evidence="4" key="1">
    <citation type="submission" date="2019-03" db="EMBL/GenBank/DDBJ databases">
        <title>Flavobacterium sp.</title>
        <authorList>
            <person name="Kim H."/>
        </authorList>
    </citation>
    <scope>NUCLEOTIDE SEQUENCE [LARGE SCALE GENOMIC DNA]</scope>
    <source>
        <strain evidence="4">GS13</strain>
    </source>
</reference>
<sequence length="73" mass="8163">MKKYINTASLVKITVLVWMLFSTVVHAQTDLPDAPDDTAAAPIDGSIWVLALIGLFFVYYRLRTFSKQGSIRS</sequence>
<dbReference type="EMBL" id="CP037933">
    <property type="protein sequence ID" value="QBN20408.1"/>
    <property type="molecule type" value="Genomic_DNA"/>
</dbReference>
<accession>A0A4P6YDL8</accession>